<dbReference type="Gene3D" id="3.40.710.10">
    <property type="entry name" value="DD-peptidase/beta-lactamase superfamily"/>
    <property type="match status" value="1"/>
</dbReference>
<dbReference type="RefSeq" id="WP_150446120.1">
    <property type="nucleotide sequence ID" value="NZ_VYQE01000004.1"/>
</dbReference>
<reference evidence="3 4" key="1">
    <citation type="submission" date="2019-09" db="EMBL/GenBank/DDBJ databases">
        <authorList>
            <person name="Park J.-S."/>
            <person name="Choi H.-J."/>
        </authorList>
    </citation>
    <scope>NUCLEOTIDE SEQUENCE [LARGE SCALE GENOMIC DNA]</scope>
    <source>
        <strain evidence="3 4">176SS1-4</strain>
    </source>
</reference>
<evidence type="ECO:0000256" key="1">
    <source>
        <dbReference type="SAM" id="SignalP"/>
    </source>
</evidence>
<dbReference type="SUPFAM" id="SSF56601">
    <property type="entry name" value="beta-lactamase/transpeptidase-like"/>
    <property type="match status" value="1"/>
</dbReference>
<accession>A0A5J5GG39</accession>
<comment type="caution">
    <text evidence="3">The sequence shown here is derived from an EMBL/GenBank/DDBJ whole genome shotgun (WGS) entry which is preliminary data.</text>
</comment>
<keyword evidence="1" id="KW-0732">Signal</keyword>
<proteinExistence type="predicted"/>
<dbReference type="InterPro" id="IPR050491">
    <property type="entry name" value="AmpC-like"/>
</dbReference>
<evidence type="ECO:0000259" key="2">
    <source>
        <dbReference type="Pfam" id="PF00144"/>
    </source>
</evidence>
<dbReference type="PANTHER" id="PTHR46825">
    <property type="entry name" value="D-ALANYL-D-ALANINE-CARBOXYPEPTIDASE/ENDOPEPTIDASE AMPH"/>
    <property type="match status" value="1"/>
</dbReference>
<name>A0A5J5GG39_9RHOB</name>
<protein>
    <submittedName>
        <fullName evidence="3">Beta-lactamase family protein</fullName>
    </submittedName>
</protein>
<sequence>MGLIRLLLVFCLWAGSALADADTIEAAWRGWAQAAGVRTSSIAITRDGELVRARGLNRDARARAPLASLSKSITGACVMRLVDRGNLSLGSTTGQLLGGTGLQMSRGGARITVSELLTHSSGLDRDSTQGHASPWRARGGDRTLNVSQTALARPVGPKSFFYNNENYAVLGAMISAATGRNPAELCPQLLGIDARVSPDFGGGVSWGGYEMSAPDFARFAATLQPRSDWPRVPMVSGVSYGPGVMLKEGGGDTLWHFGSWCFLFGRSAGAYFFQLGDSWGVTVTWDRCLSDRNMQALDLALAQALR</sequence>
<evidence type="ECO:0000313" key="4">
    <source>
        <dbReference type="Proteomes" id="UP000326554"/>
    </source>
</evidence>
<dbReference type="Pfam" id="PF00144">
    <property type="entry name" value="Beta-lactamase"/>
    <property type="match status" value="1"/>
</dbReference>
<evidence type="ECO:0000313" key="3">
    <source>
        <dbReference type="EMBL" id="KAA9007101.1"/>
    </source>
</evidence>
<dbReference type="PANTHER" id="PTHR46825:SF9">
    <property type="entry name" value="BETA-LACTAMASE-RELATED DOMAIN-CONTAINING PROTEIN"/>
    <property type="match status" value="1"/>
</dbReference>
<dbReference type="Proteomes" id="UP000326554">
    <property type="component" value="Unassembled WGS sequence"/>
</dbReference>
<dbReference type="InterPro" id="IPR012338">
    <property type="entry name" value="Beta-lactam/transpept-like"/>
</dbReference>
<dbReference type="InterPro" id="IPR001466">
    <property type="entry name" value="Beta-lactam-related"/>
</dbReference>
<dbReference type="EMBL" id="VYQE01000004">
    <property type="protein sequence ID" value="KAA9007101.1"/>
    <property type="molecule type" value="Genomic_DNA"/>
</dbReference>
<feature type="chain" id="PRO_5023840954" evidence="1">
    <location>
        <begin position="22"/>
        <end position="306"/>
    </location>
</feature>
<feature type="domain" description="Beta-lactamase-related" evidence="2">
    <location>
        <begin position="35"/>
        <end position="185"/>
    </location>
</feature>
<organism evidence="3 4">
    <name type="scientific">Histidinibacterium aquaticum</name>
    <dbReference type="NCBI Taxonomy" id="2613962"/>
    <lineage>
        <taxon>Bacteria</taxon>
        <taxon>Pseudomonadati</taxon>
        <taxon>Pseudomonadota</taxon>
        <taxon>Alphaproteobacteria</taxon>
        <taxon>Rhodobacterales</taxon>
        <taxon>Paracoccaceae</taxon>
        <taxon>Histidinibacterium</taxon>
    </lineage>
</organism>
<dbReference type="AlphaFoldDB" id="A0A5J5GG39"/>
<feature type="signal peptide" evidence="1">
    <location>
        <begin position="1"/>
        <end position="21"/>
    </location>
</feature>
<keyword evidence="4" id="KW-1185">Reference proteome</keyword>
<gene>
    <name evidence="3" type="ORF">F3S47_15170</name>
</gene>